<dbReference type="OrthoDB" id="8442309at2"/>
<evidence type="ECO:0008006" key="3">
    <source>
        <dbReference type="Google" id="ProtNLM"/>
    </source>
</evidence>
<dbReference type="RefSeq" id="WP_076513501.1">
    <property type="nucleotide sequence ID" value="NZ_CAJWBH010000004.1"/>
</dbReference>
<proteinExistence type="predicted"/>
<evidence type="ECO:0000313" key="2">
    <source>
        <dbReference type="Proteomes" id="UP000185639"/>
    </source>
</evidence>
<dbReference type="EMBL" id="FTOH01000001">
    <property type="protein sequence ID" value="SIS42506.1"/>
    <property type="molecule type" value="Genomic_DNA"/>
</dbReference>
<dbReference type="AlphaFoldDB" id="A0A1N7IZS7"/>
<keyword evidence="2" id="KW-1185">Reference proteome</keyword>
<name>A0A1N7IZS7_9GAMM</name>
<evidence type="ECO:0000313" key="1">
    <source>
        <dbReference type="EMBL" id="SIS42506.1"/>
    </source>
</evidence>
<gene>
    <name evidence="1" type="ORF">SAMN05421686_101191</name>
</gene>
<dbReference type="Proteomes" id="UP000185639">
    <property type="component" value="Unassembled WGS sequence"/>
</dbReference>
<protein>
    <recommendedName>
        <fullName evidence="3">Methyl-accepting chemotaxis protein</fullName>
    </recommendedName>
</protein>
<accession>A0A1N7IZS7</accession>
<reference evidence="2" key="1">
    <citation type="submission" date="2017-01" db="EMBL/GenBank/DDBJ databases">
        <authorList>
            <person name="Varghese N."/>
            <person name="Submissions S."/>
        </authorList>
    </citation>
    <scope>NUCLEOTIDE SEQUENCE [LARGE SCALE GENOMIC DNA]</scope>
    <source>
        <strain evidence="2">DSM 24913</strain>
    </source>
</reference>
<dbReference type="Gene3D" id="6.10.250.3200">
    <property type="match status" value="1"/>
</dbReference>
<sequence>MAAPVFIIAASVSAELHQAMIEARGLALTAKNARALAVRAGSKTVGFRAITDFIEELASAIISQSRVINHHAEKLSTQAVTAWHSDNAMAHFRWVEAQKPEHLASIRPHINQCDKQLDALNHELQIGLRDLIGQIDESYKHIRTANLIATSSHVEAATAGDFREQLEVIADNIRKTADRIAAHLNRANSLLSQNHRERKIAC</sequence>
<dbReference type="STRING" id="484498.SAMN05421686_101191"/>
<organism evidence="1 2">
    <name type="scientific">Thalassolituus maritimus</name>
    <dbReference type="NCBI Taxonomy" id="484498"/>
    <lineage>
        <taxon>Bacteria</taxon>
        <taxon>Pseudomonadati</taxon>
        <taxon>Pseudomonadota</taxon>
        <taxon>Gammaproteobacteria</taxon>
        <taxon>Oceanospirillales</taxon>
        <taxon>Oceanospirillaceae</taxon>
        <taxon>Thalassolituus</taxon>
    </lineage>
</organism>
<dbReference type="SUPFAM" id="SSF58104">
    <property type="entry name" value="Methyl-accepting chemotaxis protein (MCP) signaling domain"/>
    <property type="match status" value="1"/>
</dbReference>